<proteinExistence type="predicted"/>
<organism evidence="3 4">
    <name type="scientific">Lolium multiflorum</name>
    <name type="common">Italian ryegrass</name>
    <name type="synonym">Lolium perenne subsp. multiflorum</name>
    <dbReference type="NCBI Taxonomy" id="4521"/>
    <lineage>
        <taxon>Eukaryota</taxon>
        <taxon>Viridiplantae</taxon>
        <taxon>Streptophyta</taxon>
        <taxon>Embryophyta</taxon>
        <taxon>Tracheophyta</taxon>
        <taxon>Spermatophyta</taxon>
        <taxon>Magnoliopsida</taxon>
        <taxon>Liliopsida</taxon>
        <taxon>Poales</taxon>
        <taxon>Poaceae</taxon>
        <taxon>BOP clade</taxon>
        <taxon>Pooideae</taxon>
        <taxon>Poodae</taxon>
        <taxon>Poeae</taxon>
        <taxon>Poeae Chloroplast Group 2 (Poeae type)</taxon>
        <taxon>Loliodinae</taxon>
        <taxon>Loliinae</taxon>
        <taxon>Lolium</taxon>
    </lineage>
</organism>
<dbReference type="InterPro" id="IPR029480">
    <property type="entry name" value="Transpos_assoc"/>
</dbReference>
<gene>
    <name evidence="3" type="ORF">QYE76_050404</name>
</gene>
<evidence type="ECO:0000313" key="3">
    <source>
        <dbReference type="EMBL" id="KAK1662245.1"/>
    </source>
</evidence>
<accession>A0AAD8WJJ4</accession>
<evidence type="ECO:0000259" key="2">
    <source>
        <dbReference type="Pfam" id="PF13963"/>
    </source>
</evidence>
<dbReference type="EMBL" id="JAUUTY010000003">
    <property type="protein sequence ID" value="KAK1662245.1"/>
    <property type="molecule type" value="Genomic_DNA"/>
</dbReference>
<reference evidence="3" key="1">
    <citation type="submission" date="2023-07" db="EMBL/GenBank/DDBJ databases">
        <title>A chromosome-level genome assembly of Lolium multiflorum.</title>
        <authorList>
            <person name="Chen Y."/>
            <person name="Copetti D."/>
            <person name="Kolliker R."/>
            <person name="Studer B."/>
        </authorList>
    </citation>
    <scope>NUCLEOTIDE SEQUENCE</scope>
    <source>
        <strain evidence="3">02402/16</strain>
        <tissue evidence="3">Leaf</tissue>
    </source>
</reference>
<dbReference type="Proteomes" id="UP001231189">
    <property type="component" value="Unassembled WGS sequence"/>
</dbReference>
<dbReference type="AlphaFoldDB" id="A0AAD8WJJ4"/>
<feature type="domain" description="Transposase-associated" evidence="2">
    <location>
        <begin position="54"/>
        <end position="126"/>
    </location>
</feature>
<comment type="caution">
    <text evidence="3">The sequence shown here is derived from an EMBL/GenBank/DDBJ whole genome shotgun (WGS) entry which is preliminary data.</text>
</comment>
<feature type="compositionally biased region" description="Acidic residues" evidence="1">
    <location>
        <begin position="135"/>
        <end position="174"/>
    </location>
</feature>
<feature type="compositionally biased region" description="Basic and acidic residues" evidence="1">
    <location>
        <begin position="175"/>
        <end position="196"/>
    </location>
</feature>
<sequence>MLKSHVRVNNVVHKNTEESRLKHDIDFLVRFLHERRKITLRFAKKGAIAVQMNRQWMYIDQRFDEFTSGLENFIAVAEANKHGGFMYCPCVDCKNIVNYAHSSLIHSHLLRSGFMPSYYCWTKHGERGVMMEDNDKEEEDDDGYPNFPEYDDTAEGNEDNEVEDQEAPDEPADDDLGRAIADARRECETEKERSDEMTTGDVEASAPGKRVLQGYMNVPCYVRNKINMICAGRSEVRVSDYVGNNYTFNVVENESKIPTIVVQGLQLEPSGAVVLSVDNSPDVVGQFYPSTDGRMIISPDAWEDFATKKGLVAGQVVMFLFHPYGDIITRRQGVVISVDVI</sequence>
<name>A0AAD8WJJ4_LOLMU</name>
<evidence type="ECO:0000256" key="1">
    <source>
        <dbReference type="SAM" id="MobiDB-lite"/>
    </source>
</evidence>
<evidence type="ECO:0000313" key="4">
    <source>
        <dbReference type="Proteomes" id="UP001231189"/>
    </source>
</evidence>
<feature type="region of interest" description="Disordered" evidence="1">
    <location>
        <begin position="135"/>
        <end position="205"/>
    </location>
</feature>
<keyword evidence="4" id="KW-1185">Reference proteome</keyword>
<dbReference type="Pfam" id="PF13963">
    <property type="entry name" value="Transpos_assoc"/>
    <property type="match status" value="1"/>
</dbReference>
<protein>
    <recommendedName>
        <fullName evidence="2">Transposase-associated domain-containing protein</fullName>
    </recommendedName>
</protein>